<comment type="caution">
    <text evidence="8">The sequence shown here is derived from an EMBL/GenBank/DDBJ whole genome shotgun (WGS) entry which is preliminary data.</text>
</comment>
<evidence type="ECO:0000256" key="3">
    <source>
        <dbReference type="ARBA" id="ARBA00023015"/>
    </source>
</evidence>
<proteinExistence type="predicted"/>
<keyword evidence="6" id="KW-0539">Nucleus</keyword>
<protein>
    <submittedName>
        <fullName evidence="8">Uncharacterized protein</fullName>
    </submittedName>
</protein>
<reference evidence="8 9" key="1">
    <citation type="journal article" date="2023" name="G3 (Bethesda)">
        <title>A chromosome-level genome assembly of Zasmidium syzygii isolated from banana leaves.</title>
        <authorList>
            <person name="van Westerhoven A.C."/>
            <person name="Mehrabi R."/>
            <person name="Talebi R."/>
            <person name="Steentjes M.B.F."/>
            <person name="Corcolon B."/>
            <person name="Chong P.A."/>
            <person name="Kema G.H.J."/>
            <person name="Seidl M.F."/>
        </authorList>
    </citation>
    <scope>NUCLEOTIDE SEQUENCE [LARGE SCALE GENOMIC DNA]</scope>
    <source>
        <strain evidence="8 9">P124</strain>
    </source>
</reference>
<evidence type="ECO:0000256" key="2">
    <source>
        <dbReference type="ARBA" id="ARBA00022833"/>
    </source>
</evidence>
<keyword evidence="5" id="KW-0804">Transcription</keyword>
<dbReference type="PANTHER" id="PTHR36206">
    <property type="entry name" value="ASPERCRYPTIN BIOSYNTHESIS CLUSTER-SPECIFIC TRANSCRIPTION REGULATOR ATNN-RELATED"/>
    <property type="match status" value="1"/>
</dbReference>
<dbReference type="EMBL" id="JAXOVC010000015">
    <property type="protein sequence ID" value="KAK4493664.1"/>
    <property type="molecule type" value="Genomic_DNA"/>
</dbReference>
<keyword evidence="3" id="KW-0805">Transcription regulation</keyword>
<evidence type="ECO:0000313" key="9">
    <source>
        <dbReference type="Proteomes" id="UP001305779"/>
    </source>
</evidence>
<keyword evidence="1" id="KW-0479">Metal-binding</keyword>
<keyword evidence="9" id="KW-1185">Reference proteome</keyword>
<evidence type="ECO:0000256" key="5">
    <source>
        <dbReference type="ARBA" id="ARBA00023163"/>
    </source>
</evidence>
<evidence type="ECO:0000313" key="8">
    <source>
        <dbReference type="EMBL" id="KAK4493664.1"/>
    </source>
</evidence>
<evidence type="ECO:0000256" key="7">
    <source>
        <dbReference type="SAM" id="MobiDB-lite"/>
    </source>
</evidence>
<keyword evidence="2" id="KW-0862">Zinc</keyword>
<feature type="region of interest" description="Disordered" evidence="7">
    <location>
        <begin position="478"/>
        <end position="501"/>
    </location>
</feature>
<feature type="compositionally biased region" description="Polar residues" evidence="7">
    <location>
        <begin position="478"/>
        <end position="491"/>
    </location>
</feature>
<feature type="compositionally biased region" description="Low complexity" evidence="7">
    <location>
        <begin position="279"/>
        <end position="306"/>
    </location>
</feature>
<dbReference type="PANTHER" id="PTHR36206:SF13">
    <property type="entry name" value="TRANSCRIPTIONAL REGULATORY PROTEIN MOC3"/>
    <property type="match status" value="1"/>
</dbReference>
<evidence type="ECO:0000256" key="4">
    <source>
        <dbReference type="ARBA" id="ARBA00023125"/>
    </source>
</evidence>
<evidence type="ECO:0000256" key="1">
    <source>
        <dbReference type="ARBA" id="ARBA00022723"/>
    </source>
</evidence>
<accession>A0ABR0DX33</accession>
<name>A0ABR0DX33_ZASCE</name>
<feature type="region of interest" description="Disordered" evidence="7">
    <location>
        <begin position="265"/>
        <end position="310"/>
    </location>
</feature>
<keyword evidence="4" id="KW-0238">DNA-binding</keyword>
<dbReference type="Proteomes" id="UP001305779">
    <property type="component" value="Unassembled WGS sequence"/>
</dbReference>
<organism evidence="8 9">
    <name type="scientific">Zasmidium cellare</name>
    <name type="common">Wine cellar mold</name>
    <name type="synonym">Racodium cellare</name>
    <dbReference type="NCBI Taxonomy" id="395010"/>
    <lineage>
        <taxon>Eukaryota</taxon>
        <taxon>Fungi</taxon>
        <taxon>Dikarya</taxon>
        <taxon>Ascomycota</taxon>
        <taxon>Pezizomycotina</taxon>
        <taxon>Dothideomycetes</taxon>
        <taxon>Dothideomycetidae</taxon>
        <taxon>Mycosphaerellales</taxon>
        <taxon>Mycosphaerellaceae</taxon>
        <taxon>Zasmidium</taxon>
    </lineage>
</organism>
<sequence>MGLEENERRTFDYFLSCSAPRLGGTFDDNFWTGQVLQVAKDEPVILDTLLAISRLYEYPQCLSSSQADAQRDQMLLPEESVGTSALGTGRPEAYKRSSSADDLGPVLSQQHMLAVKHYNRAISRLVEDVASGRATLILALMSCVLFICVELLRDNMFAALNLFTKGCQILRQIEPSSASVDRGLYTPLKLAMARFGVLAAMYGHPDLLEGRPMDGEVSETARLENMSDARSALYVVILDSLEFHRAAIPWKSLLMRQLTQEHATPDGISSLDENDEVLPSFSSQSPSSSSTTGVETPTTTTSTPDTMQYKVSPSAFRPQCLTAEMPTDLDAPEVLQRLRTHYEARLLAWCHAMQNIEAKSDAMVSILMMYYLSCIILMASRLSVYESIHDDYTHHYEEIVRFAEIYYKSRSEQPNFTFEPGAVPILWMVATKCRVPSLRRKALSLIKKAPLKECMWARDSVVDFASRVIAIEEGLSSPSNYSGSHESSTPPSDGPLPPESSRIHDAEILTDVQSGQAGMRVTRYSNGLNGSWIRSVQFYPI</sequence>
<evidence type="ECO:0000256" key="6">
    <source>
        <dbReference type="ARBA" id="ARBA00023242"/>
    </source>
</evidence>
<dbReference type="InterPro" id="IPR052360">
    <property type="entry name" value="Transcr_Regulatory_Proteins"/>
</dbReference>
<gene>
    <name evidence="8" type="ORF">PRZ48_014849</name>
</gene>
<feature type="region of interest" description="Disordered" evidence="7">
    <location>
        <begin position="80"/>
        <end position="102"/>
    </location>
</feature>